<name>A0A348AFE8_9FIRM</name>
<sequence>MNNNLRDFYQEHCFTGIYSSTVPHSFSVGGKISGALFAAGEIKDAIPIIHGPIGCGFHYRYNARRRYLPVYEAECTNLSEKDIIFGGADKLRETVLAVSRRYQPALIVVVPSTATDMIHAEIRGVLAELQPLVASRLIAVESEVFSHIDKNTKKRYFRQWLQHWDKPETLGREMEEYKGCGFGELMSALVRQVMQGQPVASRTVNIEGFAWGAGGNLVIKGMVDTLRAIGIHTNCLLPNCTTADIVTAPRAQLNIVRRVRWAKGMQALFGTEYFPVTWPAGYQGLQGIVRLYRAIARHFDLEEQATAVLERQREHTLAQLQPVREFLGRYRFTVYSRSFGNIPALLDTYGQDYGLPIHYICLAIDQRRMRLAGSLPDTVELGIRNIYNALAKNGSKAQVIINPSAEELREIMAATDYVLGGRELAAAWPDARILADETLFTPFDFENYRKIAYDLAGKVKQAAPARGLMLTKFGYNPLTYPLLDTPAVTSSHILWRKMWLLRGASS</sequence>
<dbReference type="GO" id="GO:0016163">
    <property type="term" value="F:nitrogenase activity"/>
    <property type="evidence" value="ECO:0007669"/>
    <property type="project" value="UniProtKB-EC"/>
</dbReference>
<evidence type="ECO:0000313" key="4">
    <source>
        <dbReference type="EMBL" id="BBB89796.1"/>
    </source>
</evidence>
<comment type="similarity">
    <text evidence="2">Belongs to the NifD/NifK/NifE/NifN family.</text>
</comment>
<dbReference type="PANTHER" id="PTHR42956:SF1">
    <property type="entry name" value="NITROGENASE IRON-MOLYBDENUM COFACTOR BIOSYNTHESIS PROTEIN NIFE"/>
    <property type="match status" value="1"/>
</dbReference>
<gene>
    <name evidence="4" type="primary">nifD_9</name>
    <name evidence="4" type="ORF">MAMMFC1_00430</name>
</gene>
<dbReference type="KEGG" id="mana:MAMMFC1_00430"/>
<dbReference type="PROSITE" id="PS00699">
    <property type="entry name" value="NITROGENASE_1_1"/>
    <property type="match status" value="1"/>
</dbReference>
<protein>
    <submittedName>
        <fullName evidence="4">Nitrogenase molybdenum-iron protein alpha chain</fullName>
        <ecNumber evidence="4">1.18.6.1</ecNumber>
    </submittedName>
</protein>
<dbReference type="EC" id="1.18.6.1" evidence="4"/>
<accession>A0A348AFE8</accession>
<dbReference type="InterPro" id="IPR000318">
    <property type="entry name" value="Nase_comp1_CS"/>
</dbReference>
<dbReference type="Gene3D" id="3.40.50.1980">
    <property type="entry name" value="Nitrogenase molybdenum iron protein domain"/>
    <property type="match status" value="2"/>
</dbReference>
<keyword evidence="4" id="KW-0560">Oxidoreductase</keyword>
<keyword evidence="1 2" id="KW-0535">Nitrogen fixation</keyword>
<dbReference type="EMBL" id="AP018449">
    <property type="protein sequence ID" value="BBB89796.1"/>
    <property type="molecule type" value="Genomic_DNA"/>
</dbReference>
<dbReference type="Proteomes" id="UP000276437">
    <property type="component" value="Chromosome"/>
</dbReference>
<evidence type="ECO:0000259" key="3">
    <source>
        <dbReference type="Pfam" id="PF00148"/>
    </source>
</evidence>
<dbReference type="OrthoDB" id="9767044at2"/>
<dbReference type="InterPro" id="IPR000510">
    <property type="entry name" value="Nase/OxRdtase_comp1"/>
</dbReference>
<evidence type="ECO:0000313" key="5">
    <source>
        <dbReference type="Proteomes" id="UP000276437"/>
    </source>
</evidence>
<reference evidence="4 5" key="1">
    <citation type="journal article" date="2018" name="Int. J. Syst. Evol. Microbiol.">
        <title>Methylomusa anaerophila gen. nov., sp. nov., an anaerobic methanol-utilizing bacterium isolated from a microbial fuel cell.</title>
        <authorList>
            <person name="Amano N."/>
            <person name="Yamamuro A."/>
            <person name="Miyahara M."/>
            <person name="Kouzuma A."/>
            <person name="Abe T."/>
            <person name="Watanabe K."/>
        </authorList>
    </citation>
    <scope>NUCLEOTIDE SEQUENCE [LARGE SCALE GENOMIC DNA]</scope>
    <source>
        <strain evidence="4 5">MMFC1</strain>
    </source>
</reference>
<dbReference type="PANTHER" id="PTHR42956">
    <property type="entry name" value="NITROGENASE IRON-MOLYBDENUM COFACTOR BIOSYNTHESIS PROTEIN NIFE"/>
    <property type="match status" value="1"/>
</dbReference>
<keyword evidence="5" id="KW-1185">Reference proteome</keyword>
<feature type="domain" description="Nitrogenase/oxidoreductase component 1" evidence="3">
    <location>
        <begin position="33"/>
        <end position="415"/>
    </location>
</feature>
<dbReference type="SUPFAM" id="SSF53807">
    <property type="entry name" value="Helical backbone' metal receptor"/>
    <property type="match status" value="1"/>
</dbReference>
<dbReference type="Pfam" id="PF00148">
    <property type="entry name" value="Oxidored_nitro"/>
    <property type="match status" value="1"/>
</dbReference>
<proteinExistence type="inferred from homology"/>
<organism evidence="4 5">
    <name type="scientific">Methylomusa anaerophila</name>
    <dbReference type="NCBI Taxonomy" id="1930071"/>
    <lineage>
        <taxon>Bacteria</taxon>
        <taxon>Bacillati</taxon>
        <taxon>Bacillota</taxon>
        <taxon>Negativicutes</taxon>
        <taxon>Selenomonadales</taxon>
        <taxon>Sporomusaceae</taxon>
        <taxon>Methylomusa</taxon>
    </lineage>
</organism>
<evidence type="ECO:0000256" key="2">
    <source>
        <dbReference type="RuleBase" id="RU004021"/>
    </source>
</evidence>
<dbReference type="AlphaFoldDB" id="A0A348AFE8"/>
<dbReference type="RefSeq" id="WP_158618607.1">
    <property type="nucleotide sequence ID" value="NZ_AP018449.1"/>
</dbReference>
<dbReference type="InterPro" id="IPR049939">
    <property type="entry name" value="NifE-like"/>
</dbReference>
<evidence type="ECO:0000256" key="1">
    <source>
        <dbReference type="ARBA" id="ARBA00023231"/>
    </source>
</evidence>